<dbReference type="Gene3D" id="3.10.490.10">
    <property type="entry name" value="Gamma-glutamyl cyclotransferase-like"/>
    <property type="match status" value="1"/>
</dbReference>
<evidence type="ECO:0000259" key="1">
    <source>
        <dbReference type="Pfam" id="PF06094"/>
    </source>
</evidence>
<feature type="domain" description="Gamma-glutamylcyclotransferase AIG2-like" evidence="1">
    <location>
        <begin position="4"/>
        <end position="109"/>
    </location>
</feature>
<dbReference type="InterPro" id="IPR036568">
    <property type="entry name" value="GGCT-like_sf"/>
</dbReference>
<keyword evidence="2" id="KW-0808">Transferase</keyword>
<evidence type="ECO:0000313" key="3">
    <source>
        <dbReference type="Proteomes" id="UP000546162"/>
    </source>
</evidence>
<dbReference type="Pfam" id="PF06094">
    <property type="entry name" value="GGACT"/>
    <property type="match status" value="1"/>
</dbReference>
<accession>A0A7W7GTH6</accession>
<dbReference type="GO" id="GO:0016740">
    <property type="term" value="F:transferase activity"/>
    <property type="evidence" value="ECO:0007669"/>
    <property type="project" value="UniProtKB-KW"/>
</dbReference>
<name>A0A7W7GTH6_9ACTN</name>
<dbReference type="Proteomes" id="UP000546162">
    <property type="component" value="Unassembled WGS sequence"/>
</dbReference>
<dbReference type="RefSeq" id="WP_185038290.1">
    <property type="nucleotide sequence ID" value="NZ_BAABFG010000005.1"/>
</dbReference>
<evidence type="ECO:0000313" key="2">
    <source>
        <dbReference type="EMBL" id="MBB4737947.1"/>
    </source>
</evidence>
<dbReference type="InterPro" id="IPR013024">
    <property type="entry name" value="GGCT-like"/>
</dbReference>
<dbReference type="EMBL" id="JACHNB010000001">
    <property type="protein sequence ID" value="MBB4737947.1"/>
    <property type="molecule type" value="Genomic_DNA"/>
</dbReference>
<proteinExistence type="predicted"/>
<dbReference type="SUPFAM" id="SSF110857">
    <property type="entry name" value="Gamma-glutamyl cyclotransferase-like"/>
    <property type="match status" value="1"/>
</dbReference>
<reference evidence="2 3" key="1">
    <citation type="submission" date="2020-08" db="EMBL/GenBank/DDBJ databases">
        <title>Sequencing the genomes of 1000 actinobacteria strains.</title>
        <authorList>
            <person name="Klenk H.-P."/>
        </authorList>
    </citation>
    <scope>NUCLEOTIDE SEQUENCE [LARGE SCALE GENOMIC DNA]</scope>
    <source>
        <strain evidence="2 3">DSM 45809</strain>
    </source>
</reference>
<keyword evidence="3" id="KW-1185">Reference proteome</keyword>
<dbReference type="InterPro" id="IPR009288">
    <property type="entry name" value="AIG2-like_dom"/>
</dbReference>
<dbReference type="CDD" id="cd06661">
    <property type="entry name" value="GGCT_like"/>
    <property type="match status" value="1"/>
</dbReference>
<organism evidence="2 3">
    <name type="scientific">Actinoplanes octamycinicus</name>
    <dbReference type="NCBI Taxonomy" id="135948"/>
    <lineage>
        <taxon>Bacteria</taxon>
        <taxon>Bacillati</taxon>
        <taxon>Actinomycetota</taxon>
        <taxon>Actinomycetes</taxon>
        <taxon>Micromonosporales</taxon>
        <taxon>Micromonosporaceae</taxon>
        <taxon>Actinoplanes</taxon>
    </lineage>
</organism>
<protein>
    <submittedName>
        <fullName evidence="2">Gamma-glutamylcyclotransferase (GGCT)/AIG2-like uncharacterized protein YtfP</fullName>
    </submittedName>
</protein>
<sequence length="113" mass="12398">MPLLFSYGTLQDPAVQRANFGRELEGRADSLPGYAERLLEITDPEVVATSGKTHHPIVVETGEDGDRVPGTVFEVTEDELITADKYEVDDYHRVLVSLGSGVRAWVYVSAAAY</sequence>
<dbReference type="AlphaFoldDB" id="A0A7W7GTH6"/>
<comment type="caution">
    <text evidence="2">The sequence shown here is derived from an EMBL/GenBank/DDBJ whole genome shotgun (WGS) entry which is preliminary data.</text>
</comment>
<gene>
    <name evidence="2" type="ORF">BJY16_001406</name>
</gene>